<evidence type="ECO:0000256" key="7">
    <source>
        <dbReference type="ARBA" id="ARBA00022801"/>
    </source>
</evidence>
<keyword evidence="12" id="KW-1015">Disulfide bond</keyword>
<dbReference type="PROSITE" id="PS51888">
    <property type="entry name" value="CLIP"/>
    <property type="match status" value="1"/>
</dbReference>
<dbReference type="EMBL" id="HBUE01198467">
    <property type="protein sequence ID" value="CAG6528715.1"/>
    <property type="molecule type" value="Transcribed_RNA"/>
</dbReference>
<dbReference type="Gene3D" id="2.40.10.10">
    <property type="entry name" value="Trypsin-like serine proteases"/>
    <property type="match status" value="2"/>
</dbReference>
<feature type="domain" description="Clip" evidence="18">
    <location>
        <begin position="27"/>
        <end position="79"/>
    </location>
</feature>
<comment type="similarity">
    <text evidence="14 16">Belongs to the peptidase S1 family. CLIP subfamily.</text>
</comment>
<dbReference type="GO" id="GO:0045087">
    <property type="term" value="P:innate immune response"/>
    <property type="evidence" value="ECO:0007669"/>
    <property type="project" value="UniProtKB-KW"/>
</dbReference>
<keyword evidence="5" id="KW-0479">Metal-binding</keyword>
<dbReference type="CDD" id="cd00190">
    <property type="entry name" value="Tryp_SPc"/>
    <property type="match status" value="1"/>
</dbReference>
<dbReference type="AlphaFoldDB" id="A0A8D8MI79"/>
<keyword evidence="2 16" id="KW-0964">Secreted</keyword>
<name>A0A8D8MI79_CULPI</name>
<dbReference type="GO" id="GO:0006508">
    <property type="term" value="P:proteolysis"/>
    <property type="evidence" value="ECO:0007669"/>
    <property type="project" value="UniProtKB-KW"/>
</dbReference>
<comment type="domain">
    <text evidence="16">The clip domain consists of 35-55 residues which are 'knitted' together usually by 3 conserved disulfide bonds forming a clip-like compact structure.</text>
</comment>
<evidence type="ECO:0000256" key="9">
    <source>
        <dbReference type="ARBA" id="ARBA00022837"/>
    </source>
</evidence>
<dbReference type="PROSITE" id="PS50240">
    <property type="entry name" value="TRYPSIN_DOM"/>
    <property type="match status" value="1"/>
</dbReference>
<dbReference type="PROSITE" id="PS00134">
    <property type="entry name" value="TRYPSIN_HIS"/>
    <property type="match status" value="1"/>
</dbReference>
<evidence type="ECO:0000256" key="10">
    <source>
        <dbReference type="ARBA" id="ARBA00022859"/>
    </source>
</evidence>
<evidence type="ECO:0000256" key="13">
    <source>
        <dbReference type="ARBA" id="ARBA00023180"/>
    </source>
</evidence>
<proteinExistence type="inferred from homology"/>
<dbReference type="InterPro" id="IPR022700">
    <property type="entry name" value="CLIP"/>
</dbReference>
<keyword evidence="4 15" id="KW-0645">Protease</keyword>
<evidence type="ECO:0000256" key="15">
    <source>
        <dbReference type="RuleBase" id="RU363034"/>
    </source>
</evidence>
<dbReference type="InterPro" id="IPR038565">
    <property type="entry name" value="CLIP_sf"/>
</dbReference>
<dbReference type="Pfam" id="PF12032">
    <property type="entry name" value="CLIP"/>
    <property type="match status" value="1"/>
</dbReference>
<evidence type="ECO:0000256" key="11">
    <source>
        <dbReference type="ARBA" id="ARBA00023145"/>
    </source>
</evidence>
<keyword evidence="11" id="KW-0865">Zymogen</keyword>
<evidence type="ECO:0000259" key="17">
    <source>
        <dbReference type="PROSITE" id="PS50240"/>
    </source>
</evidence>
<dbReference type="SMART" id="SM00020">
    <property type="entry name" value="Tryp_SPc"/>
    <property type="match status" value="1"/>
</dbReference>
<evidence type="ECO:0000256" key="2">
    <source>
        <dbReference type="ARBA" id="ARBA00022525"/>
    </source>
</evidence>
<dbReference type="InterPro" id="IPR001314">
    <property type="entry name" value="Peptidase_S1A"/>
</dbReference>
<keyword evidence="7 15" id="KW-0378">Hydrolase</keyword>
<sequence length="368" mass="40399">MTGSGCCFAAGLLLLIGLTGGDPIPRPCVTPSGSAGQCVPLEQCSNLYAIKQLSPANAKNDLLKRAECDVLPAGKGVCCQPERIFALPEKCGLASYDRIANGNETAVFEFPWMALLMYRDTLEDELTPNCGGSLISDRYVLTAAHCLTENAHSKLEFVRLGEHTISKQEDCNNYTLDGVVELDCAGPVEDVAIESVIKHSDHRRKFGGHDIGLIRLARKIVFKDHIQPICLPLHPELKNVLLPEYYVAGWGYTENMERSDVLLKAKLERVETPTCQKQIDEVARTSRKKIKITLDDKQICAGGKDLVDSCQGDSGGPLMWLSKVRNQSRYVLFGVVSFGIENCGLVNFPGVYVRVGSYLGWIMSNMKA</sequence>
<evidence type="ECO:0000256" key="14">
    <source>
        <dbReference type="ARBA" id="ARBA00024195"/>
    </source>
</evidence>
<protein>
    <recommendedName>
        <fullName evidence="16">CLIP domain-containing serine protease</fullName>
        <ecNumber evidence="15">3.4.21.-</ecNumber>
    </recommendedName>
</protein>
<dbReference type="FunFam" id="2.40.10.10:FF:000078">
    <property type="entry name" value="Serine protease H137"/>
    <property type="match status" value="1"/>
</dbReference>
<evidence type="ECO:0000259" key="18">
    <source>
        <dbReference type="PROSITE" id="PS51888"/>
    </source>
</evidence>
<evidence type="ECO:0000256" key="1">
    <source>
        <dbReference type="ARBA" id="ARBA00004613"/>
    </source>
</evidence>
<dbReference type="InterPro" id="IPR043504">
    <property type="entry name" value="Peptidase_S1_PA_chymotrypsin"/>
</dbReference>
<dbReference type="GO" id="GO:0004252">
    <property type="term" value="F:serine-type endopeptidase activity"/>
    <property type="evidence" value="ECO:0007669"/>
    <property type="project" value="UniProtKB-UniRule"/>
</dbReference>
<keyword evidence="6 16" id="KW-0732">Signal</keyword>
<evidence type="ECO:0000313" key="19">
    <source>
        <dbReference type="EMBL" id="CAG6528715.1"/>
    </source>
</evidence>
<keyword evidence="13" id="KW-0325">Glycoprotein</keyword>
<evidence type="ECO:0000256" key="4">
    <source>
        <dbReference type="ARBA" id="ARBA00022670"/>
    </source>
</evidence>
<dbReference type="EC" id="3.4.21.-" evidence="15"/>
<dbReference type="Gene3D" id="3.30.1640.30">
    <property type="match status" value="1"/>
</dbReference>
<dbReference type="EMBL" id="HBUE01304538">
    <property type="protein sequence ID" value="CAG6580460.1"/>
    <property type="molecule type" value="Transcribed_RNA"/>
</dbReference>
<dbReference type="GO" id="GO:0005576">
    <property type="term" value="C:extracellular region"/>
    <property type="evidence" value="ECO:0007669"/>
    <property type="project" value="UniProtKB-SubCell"/>
</dbReference>
<dbReference type="InterPro" id="IPR051487">
    <property type="entry name" value="Ser/Thr_Proteases_Immune/Dev"/>
</dbReference>
<feature type="domain" description="Peptidase S1" evidence="17">
    <location>
        <begin position="99"/>
        <end position="367"/>
    </location>
</feature>
<evidence type="ECO:0000256" key="3">
    <source>
        <dbReference type="ARBA" id="ARBA00022588"/>
    </source>
</evidence>
<feature type="signal peptide" evidence="16">
    <location>
        <begin position="1"/>
        <end position="21"/>
    </location>
</feature>
<evidence type="ECO:0000256" key="12">
    <source>
        <dbReference type="ARBA" id="ARBA00023157"/>
    </source>
</evidence>
<dbReference type="InterPro" id="IPR001254">
    <property type="entry name" value="Trypsin_dom"/>
</dbReference>
<organism evidence="19">
    <name type="scientific">Culex pipiens</name>
    <name type="common">House mosquito</name>
    <dbReference type="NCBI Taxonomy" id="7175"/>
    <lineage>
        <taxon>Eukaryota</taxon>
        <taxon>Metazoa</taxon>
        <taxon>Ecdysozoa</taxon>
        <taxon>Arthropoda</taxon>
        <taxon>Hexapoda</taxon>
        <taxon>Insecta</taxon>
        <taxon>Pterygota</taxon>
        <taxon>Neoptera</taxon>
        <taxon>Endopterygota</taxon>
        <taxon>Diptera</taxon>
        <taxon>Nematocera</taxon>
        <taxon>Culicoidea</taxon>
        <taxon>Culicidae</taxon>
        <taxon>Culicinae</taxon>
        <taxon>Culicini</taxon>
        <taxon>Culex</taxon>
        <taxon>Culex</taxon>
    </lineage>
</organism>
<evidence type="ECO:0000256" key="5">
    <source>
        <dbReference type="ARBA" id="ARBA00022723"/>
    </source>
</evidence>
<dbReference type="PANTHER" id="PTHR24256">
    <property type="entry name" value="TRYPTASE-RELATED"/>
    <property type="match status" value="1"/>
</dbReference>
<dbReference type="PRINTS" id="PR00722">
    <property type="entry name" value="CHYMOTRYPSIN"/>
</dbReference>
<dbReference type="Pfam" id="PF00089">
    <property type="entry name" value="Trypsin"/>
    <property type="match status" value="1"/>
</dbReference>
<keyword evidence="10" id="KW-0391">Immunity</keyword>
<evidence type="ECO:0000256" key="16">
    <source>
        <dbReference type="RuleBase" id="RU366078"/>
    </source>
</evidence>
<dbReference type="GO" id="GO:0051604">
    <property type="term" value="P:protein maturation"/>
    <property type="evidence" value="ECO:0007669"/>
    <property type="project" value="UniProtKB-ARBA"/>
</dbReference>
<dbReference type="PROSITE" id="PS00135">
    <property type="entry name" value="TRYPSIN_SER"/>
    <property type="match status" value="1"/>
</dbReference>
<dbReference type="InterPro" id="IPR033116">
    <property type="entry name" value="TRYPSIN_SER"/>
</dbReference>
<dbReference type="InterPro" id="IPR009003">
    <property type="entry name" value="Peptidase_S1_PA"/>
</dbReference>
<keyword evidence="9" id="KW-0106">Calcium</keyword>
<evidence type="ECO:0000256" key="6">
    <source>
        <dbReference type="ARBA" id="ARBA00022729"/>
    </source>
</evidence>
<dbReference type="FunFam" id="2.40.10.10:FF:000028">
    <property type="entry name" value="Serine protease easter"/>
    <property type="match status" value="1"/>
</dbReference>
<keyword evidence="8 15" id="KW-0720">Serine protease</keyword>
<dbReference type="SUPFAM" id="SSF50494">
    <property type="entry name" value="Trypsin-like serine proteases"/>
    <property type="match status" value="1"/>
</dbReference>
<dbReference type="GO" id="GO:0046872">
    <property type="term" value="F:metal ion binding"/>
    <property type="evidence" value="ECO:0007669"/>
    <property type="project" value="UniProtKB-KW"/>
</dbReference>
<evidence type="ECO:0000256" key="8">
    <source>
        <dbReference type="ARBA" id="ARBA00022825"/>
    </source>
</evidence>
<feature type="chain" id="PRO_5033969841" description="CLIP domain-containing serine protease" evidence="16">
    <location>
        <begin position="22"/>
        <end position="368"/>
    </location>
</feature>
<comment type="subcellular location">
    <subcellularLocation>
        <location evidence="1 16">Secreted</location>
    </subcellularLocation>
</comment>
<keyword evidence="3" id="KW-0399">Innate immunity</keyword>
<reference evidence="19" key="1">
    <citation type="submission" date="2021-05" db="EMBL/GenBank/DDBJ databases">
        <authorList>
            <person name="Alioto T."/>
            <person name="Alioto T."/>
            <person name="Gomez Garrido J."/>
        </authorList>
    </citation>
    <scope>NUCLEOTIDE SEQUENCE</scope>
</reference>
<dbReference type="InterPro" id="IPR018114">
    <property type="entry name" value="TRYPSIN_HIS"/>
</dbReference>
<accession>A0A8D8MI79</accession>
<dbReference type="EMBL" id="HBUE01038406">
    <property type="protein sequence ID" value="CAG6459764.1"/>
    <property type="molecule type" value="Transcribed_RNA"/>
</dbReference>